<keyword evidence="1" id="KW-0119">Carbohydrate metabolism</keyword>
<dbReference type="PROSITE" id="PS01272">
    <property type="entry name" value="GCKR"/>
    <property type="match status" value="1"/>
</dbReference>
<feature type="domain" description="SIS" evidence="2">
    <location>
        <begin position="55"/>
        <end position="214"/>
    </location>
</feature>
<evidence type="ECO:0000313" key="4">
    <source>
        <dbReference type="Proteomes" id="UP001144280"/>
    </source>
</evidence>
<evidence type="ECO:0000313" key="3">
    <source>
        <dbReference type="EMBL" id="GLH96753.1"/>
    </source>
</evidence>
<dbReference type="InterPro" id="IPR005486">
    <property type="entry name" value="Glucokinase_regulatory_CS"/>
</dbReference>
<dbReference type="InterPro" id="IPR001347">
    <property type="entry name" value="SIS_dom"/>
</dbReference>
<dbReference type="Gene3D" id="1.10.8.1080">
    <property type="match status" value="1"/>
</dbReference>
<dbReference type="PROSITE" id="PS51464">
    <property type="entry name" value="SIS"/>
    <property type="match status" value="1"/>
</dbReference>
<dbReference type="RefSeq" id="WP_281894028.1">
    <property type="nucleotide sequence ID" value="NZ_BSDI01000007.1"/>
</dbReference>
<keyword evidence="4" id="KW-1185">Reference proteome</keyword>
<dbReference type="InterPro" id="IPR040190">
    <property type="entry name" value="MURQ/GCKR"/>
</dbReference>
<name>A0ABQ5QQJ8_9ACTN</name>
<dbReference type="PANTHER" id="PTHR10088:SF4">
    <property type="entry name" value="GLUCOKINASE REGULATORY PROTEIN"/>
    <property type="match status" value="1"/>
</dbReference>
<dbReference type="InterPro" id="IPR046348">
    <property type="entry name" value="SIS_dom_sf"/>
</dbReference>
<dbReference type="EMBL" id="BSDI01000007">
    <property type="protein sequence ID" value="GLH96753.1"/>
    <property type="molecule type" value="Genomic_DNA"/>
</dbReference>
<dbReference type="PANTHER" id="PTHR10088">
    <property type="entry name" value="GLUCOKINASE REGULATORY PROTEIN"/>
    <property type="match status" value="1"/>
</dbReference>
<dbReference type="Gene3D" id="3.40.50.10490">
    <property type="entry name" value="Glucose-6-phosphate isomerase like protein, domain 1"/>
    <property type="match status" value="1"/>
</dbReference>
<dbReference type="NCBIfam" id="NF009222">
    <property type="entry name" value="PRK12570.1"/>
    <property type="match status" value="1"/>
</dbReference>
<gene>
    <name evidence="3" type="primary">murQ_1</name>
    <name evidence="3" type="ORF">Pa4123_20270</name>
</gene>
<protein>
    <submittedName>
        <fullName evidence="3">N-acetylmuramic acid 6-phosphate etherase</fullName>
    </submittedName>
</protein>
<dbReference type="NCBIfam" id="NF003915">
    <property type="entry name" value="PRK05441.1"/>
    <property type="match status" value="1"/>
</dbReference>
<evidence type="ECO:0000256" key="1">
    <source>
        <dbReference type="ARBA" id="ARBA00023277"/>
    </source>
</evidence>
<accession>A0ABQ5QQJ8</accession>
<reference evidence="3" key="1">
    <citation type="submission" date="2022-12" db="EMBL/GenBank/DDBJ databases">
        <title>New Phytohabitans aurantiacus sp. RD004123 nov., an actinomycete isolated from soil.</title>
        <authorList>
            <person name="Triningsih D.W."/>
            <person name="Harunari E."/>
            <person name="Igarashi Y."/>
        </authorList>
    </citation>
    <scope>NUCLEOTIDE SEQUENCE</scope>
    <source>
        <strain evidence="3">RD004123</strain>
    </source>
</reference>
<comment type="caution">
    <text evidence="3">The sequence shown here is derived from an EMBL/GenBank/DDBJ whole genome shotgun (WGS) entry which is preliminary data.</text>
</comment>
<dbReference type="SUPFAM" id="SSF53697">
    <property type="entry name" value="SIS domain"/>
    <property type="match status" value="1"/>
</dbReference>
<proteinExistence type="predicted"/>
<sequence>MPPLTRSTEQRNPRTVDIDLWPSTEVVAALLAEDASAIQAARGAAPRLAEAVDRALDRLAKGGRVHYFGAGASGRLAVLDATEVTPTFGAAPGLFTAHFPGGAEALVDPSIDHEDAYGLAYDDASVLTADDVAVGVTASGTTQYVAGALDRARSAGALSVLLTCEGGSPLAADVTVVAATGPEAVTGSTRLKAGTATKVLLNAFSTALMVRSGRTYSNLMVNVVTTNEKLNARAVTIVAMATGLDDAGAAAALSEASGEVPVAVLRALSARPARECREALRDGGSVRAALATLGTADAR</sequence>
<dbReference type="Pfam" id="PF22645">
    <property type="entry name" value="GKRP_SIS_N"/>
    <property type="match status" value="1"/>
</dbReference>
<dbReference type="Proteomes" id="UP001144280">
    <property type="component" value="Unassembled WGS sequence"/>
</dbReference>
<organism evidence="3 4">
    <name type="scientific">Phytohabitans aurantiacus</name>
    <dbReference type="NCBI Taxonomy" id="3016789"/>
    <lineage>
        <taxon>Bacteria</taxon>
        <taxon>Bacillati</taxon>
        <taxon>Actinomycetota</taxon>
        <taxon>Actinomycetes</taxon>
        <taxon>Micromonosporales</taxon>
        <taxon>Micromonosporaceae</taxon>
    </lineage>
</organism>
<evidence type="ECO:0000259" key="2">
    <source>
        <dbReference type="PROSITE" id="PS51464"/>
    </source>
</evidence>